<organism evidence="1 2">
    <name type="scientific">Polynucleobacter asymbioticus</name>
    <dbReference type="NCBI Taxonomy" id="576611"/>
    <lineage>
        <taxon>Bacteria</taxon>
        <taxon>Pseudomonadati</taxon>
        <taxon>Pseudomonadota</taxon>
        <taxon>Betaproteobacteria</taxon>
        <taxon>Burkholderiales</taxon>
        <taxon>Burkholderiaceae</taxon>
        <taxon>Polynucleobacter</taxon>
    </lineage>
</organism>
<proteinExistence type="predicted"/>
<name>A0AAC9IUY2_9BURK</name>
<dbReference type="InterPro" id="IPR011051">
    <property type="entry name" value="RmlC_Cupin_sf"/>
</dbReference>
<dbReference type="RefSeq" id="WP_071539491.1">
    <property type="nucleotide sequence ID" value="NZ_CP015016.1"/>
</dbReference>
<evidence type="ECO:0000313" key="2">
    <source>
        <dbReference type="Proteomes" id="UP000182060"/>
    </source>
</evidence>
<dbReference type="AlphaFoldDB" id="A0AAC9IUY2"/>
<dbReference type="SUPFAM" id="SSF51182">
    <property type="entry name" value="RmlC-like cupins"/>
    <property type="match status" value="1"/>
</dbReference>
<dbReference type="EMBL" id="CP015017">
    <property type="protein sequence ID" value="APC01537.1"/>
    <property type="molecule type" value="Genomic_DNA"/>
</dbReference>
<sequence>MNKAQFISMLHQDGYPEPLEVQRDPLGQLGDHTHPFEVKALVIEGSIELVVNGIRKQYLSGGTFHLGFEELHAESYGPQGVYYLASRKE</sequence>
<accession>A0AAC9IUY2</accession>
<protein>
    <submittedName>
        <fullName evidence="1">Cupin</fullName>
    </submittedName>
</protein>
<reference evidence="1" key="1">
    <citation type="journal article" date="2017" name="Appl. Environ. Microbiol.">
        <title>Microdiversification of a pelagic Polynucleobacter species is mainly driven by acquisition of genomic islands from a partially interspecific gene pool.</title>
        <authorList>
            <person name="Hoetzinger M."/>
            <person name="Hahn M.W."/>
            <person name="Jezberova J."/>
            <person name="Schmidt J."/>
            <person name="Koll U."/>
        </authorList>
    </citation>
    <scope>NUCLEOTIDE SEQUENCE</scope>
    <source>
        <strain evidence="1">MWH-RechtKol4</strain>
    </source>
</reference>
<gene>
    <name evidence="1" type="ORF">AOC25_07855</name>
</gene>
<dbReference type="Proteomes" id="UP000182060">
    <property type="component" value="Chromosome"/>
</dbReference>
<evidence type="ECO:0000313" key="1">
    <source>
        <dbReference type="EMBL" id="APC01537.1"/>
    </source>
</evidence>